<dbReference type="EMBL" id="MCZF01000258">
    <property type="protein sequence ID" value="PMM43604.1"/>
    <property type="molecule type" value="Genomic_DNA"/>
</dbReference>
<gene>
    <name evidence="2" type="ORF">BCT54_05960</name>
    <name evidence="3" type="ORF">CWO07_23370</name>
</gene>
<name>A0A2N7JND3_VIBSP</name>
<evidence type="ECO:0000313" key="2">
    <source>
        <dbReference type="EMBL" id="PMM43604.1"/>
    </source>
</evidence>
<protein>
    <submittedName>
        <fullName evidence="2">Uncharacterized protein</fullName>
    </submittedName>
</protein>
<accession>A0A2N7JND3</accession>
<keyword evidence="1" id="KW-0175">Coiled coil</keyword>
<proteinExistence type="predicted"/>
<evidence type="ECO:0000256" key="1">
    <source>
        <dbReference type="SAM" id="Coils"/>
    </source>
</evidence>
<evidence type="ECO:0000313" key="3">
    <source>
        <dbReference type="EMBL" id="PTP22038.1"/>
    </source>
</evidence>
<reference evidence="3 5" key="3">
    <citation type="submission" date="2017-11" db="EMBL/GenBank/DDBJ databases">
        <title>Population delineation of vibrios coincides with oyster pathogenicity.</title>
        <authorList>
            <person name="Bruto M."/>
            <person name="Labreuche Y."/>
            <person name="James A."/>
            <person name="Piel D."/>
            <person name="Chenivesse S."/>
            <person name="Petton B."/>
            <person name="Polz M.F."/>
            <person name="Le Roux F."/>
        </authorList>
    </citation>
    <scope>NUCLEOTIDE SEQUENCE [LARGE SCALE GENOMIC DNA]</scope>
    <source>
        <strain evidence="3 5">FF_144</strain>
    </source>
</reference>
<reference evidence="4" key="1">
    <citation type="submission" date="2016-07" db="EMBL/GenBank/DDBJ databases">
        <title>Nontailed viruses are major unrecognized killers of bacteria in the ocean.</title>
        <authorList>
            <person name="Kauffman K."/>
            <person name="Hussain F."/>
            <person name="Yang J."/>
            <person name="Arevalo P."/>
            <person name="Brown J."/>
            <person name="Cutler M."/>
            <person name="Kelly L."/>
            <person name="Polz M.F."/>
        </authorList>
    </citation>
    <scope>NUCLEOTIDE SEQUENCE [LARGE SCALE GENOMIC DNA]</scope>
    <source>
        <strain evidence="4">10N.261.48.B5</strain>
    </source>
</reference>
<organism evidence="2 4">
    <name type="scientific">Vibrio splendidus</name>
    <dbReference type="NCBI Taxonomy" id="29497"/>
    <lineage>
        <taxon>Bacteria</taxon>
        <taxon>Pseudomonadati</taxon>
        <taxon>Pseudomonadota</taxon>
        <taxon>Gammaproteobacteria</taxon>
        <taxon>Vibrionales</taxon>
        <taxon>Vibrionaceae</taxon>
        <taxon>Vibrio</taxon>
    </lineage>
</organism>
<dbReference type="EMBL" id="PIFK01000075">
    <property type="protein sequence ID" value="PTP22038.1"/>
    <property type="molecule type" value="Genomic_DNA"/>
</dbReference>
<dbReference type="RefSeq" id="WP_017088856.1">
    <property type="nucleotide sequence ID" value="NZ_MCZF01000258.1"/>
</dbReference>
<feature type="coiled-coil region" evidence="1">
    <location>
        <begin position="74"/>
        <end position="108"/>
    </location>
</feature>
<reference evidence="2" key="2">
    <citation type="submission" date="2016-07" db="EMBL/GenBank/DDBJ databases">
        <authorList>
            <person name="Wan K."/>
            <person name="Booth B."/>
            <person name="Spirohn K."/>
            <person name="Hao T."/>
            <person name="Hu Y."/>
            <person name="Calderwood M."/>
            <person name="Hill D."/>
            <person name="Mohr S."/>
            <person name="Vidal M."/>
            <person name="Celniker S."/>
            <person name="Perrimon N."/>
        </authorList>
    </citation>
    <scope>NUCLEOTIDE SEQUENCE</scope>
    <source>
        <strain evidence="2">10N.261.48.B5</strain>
    </source>
</reference>
<sequence>MAAVAVKLENAFKALLKEGKKISPFAVEKRAGVSNGSLKNHAELLGRVLEEKEKYLSDPKKVGVVKAKENKSKAQVSKDKYQEVLEQNERLKTKNEQLESEHVVMADKVAQMTWELHRYKTKTRKNSTSVKNLKV</sequence>
<reference evidence="2" key="4">
    <citation type="journal article" date="2018" name="Nature">
        <title>A major lineage of non-tailed dsDNA viruses as unrecognized killers of marine bacteria.</title>
        <authorList>
            <person name="Kauffman K.M."/>
            <person name="Hussain F.A."/>
            <person name="Yang J."/>
            <person name="Arevalo P."/>
            <person name="Brown J.M."/>
            <person name="Chang W.K."/>
            <person name="VanInsberghe D."/>
            <person name="Elsherbini J."/>
            <person name="Sharma R.S."/>
            <person name="Cutler M.B."/>
            <person name="Kelly L."/>
            <person name="Polz M.F."/>
        </authorList>
    </citation>
    <scope>NUCLEOTIDE SEQUENCE</scope>
    <source>
        <strain evidence="2">10N.261.48.B5</strain>
    </source>
</reference>
<comment type="caution">
    <text evidence="2">The sequence shown here is derived from an EMBL/GenBank/DDBJ whole genome shotgun (WGS) entry which is preliminary data.</text>
</comment>
<evidence type="ECO:0000313" key="4">
    <source>
        <dbReference type="Proteomes" id="UP000235533"/>
    </source>
</evidence>
<evidence type="ECO:0000313" key="5">
    <source>
        <dbReference type="Proteomes" id="UP000244197"/>
    </source>
</evidence>
<dbReference type="Proteomes" id="UP000244197">
    <property type="component" value="Unassembled WGS sequence"/>
</dbReference>
<dbReference type="Proteomes" id="UP000235533">
    <property type="component" value="Unassembled WGS sequence"/>
</dbReference>
<dbReference type="AlphaFoldDB" id="A0A2N7JND3"/>